<evidence type="ECO:0000313" key="4">
    <source>
        <dbReference type="EMBL" id="KIV87795.1"/>
    </source>
</evidence>
<dbReference type="Gene3D" id="3.40.50.300">
    <property type="entry name" value="P-loop containing nucleotide triphosphate hydrolases"/>
    <property type="match status" value="1"/>
</dbReference>
<evidence type="ECO:0000313" key="5">
    <source>
        <dbReference type="Proteomes" id="UP000053599"/>
    </source>
</evidence>
<feature type="domain" description="G" evidence="3">
    <location>
        <begin position="51"/>
        <end position="156"/>
    </location>
</feature>
<proteinExistence type="predicted"/>
<dbReference type="HOGENOM" id="CLU_018003_1_1_1"/>
<dbReference type="InterPro" id="IPR006073">
    <property type="entry name" value="GTP-bd"/>
</dbReference>
<dbReference type="AlphaFoldDB" id="A0A0D1WG94"/>
<dbReference type="Proteomes" id="UP000053599">
    <property type="component" value="Unassembled WGS sequence"/>
</dbReference>
<gene>
    <name evidence="4" type="ORF">PV11_03317</name>
</gene>
<feature type="region of interest" description="Disordered" evidence="2">
    <location>
        <begin position="1"/>
        <end position="39"/>
    </location>
</feature>
<dbReference type="Pfam" id="PF01926">
    <property type="entry name" value="MMR_HSR1"/>
    <property type="match status" value="1"/>
</dbReference>
<keyword evidence="1" id="KW-0175">Coiled coil</keyword>
<sequence length="510" mass="59587">MDHNNGHPRALTSRPYVPRKPADLRNEKTKQKQEIQSSGDDITFSKNDTVIAVMGVTGAGKSTFISLLTDAQIEIGHGLRSCTSKVGVYYFYYQGRRIFLVDTPGFDDHARSDSEILKDVAFWMAAAYSKDTKLAGILYLHRISDVKMQDSALRNLRMFKQLCGEKNLKSVLLVTTHWTHKDGGGVPEDLGKQRTDELVQTHEFWGGMIQRGSRVVRHDNTKDSAVAIISILIEDQARVVLDIQDQLINQKRSLYDTDAAKALQSELIAERKKFQEDLSRLKEDMEEARRENDVKWQQEIRKDRMDFEKKISETYAETEALKTDLKRIAAEKEAQYQHAMAEMARERERHHLNVEQMNQNLKDLQTKQAEQAEKHRQQQEQAEKKAETERRKYQEELRVIKARKDTEQNEAVRKQIEEQRIEIERRHQEQLKETRAIQAAEERRWQAQLEQEREQRERWEQERERDAERLAFFERESRKSKGFFLDIIKSVCEVAGVVLQVFGLVSSSRN</sequence>
<organism evidence="4 5">
    <name type="scientific">Exophiala sideris</name>
    <dbReference type="NCBI Taxonomy" id="1016849"/>
    <lineage>
        <taxon>Eukaryota</taxon>
        <taxon>Fungi</taxon>
        <taxon>Dikarya</taxon>
        <taxon>Ascomycota</taxon>
        <taxon>Pezizomycotina</taxon>
        <taxon>Eurotiomycetes</taxon>
        <taxon>Chaetothyriomycetidae</taxon>
        <taxon>Chaetothyriales</taxon>
        <taxon>Herpotrichiellaceae</taxon>
        <taxon>Exophiala</taxon>
    </lineage>
</organism>
<evidence type="ECO:0000256" key="1">
    <source>
        <dbReference type="SAM" id="Coils"/>
    </source>
</evidence>
<dbReference type="SUPFAM" id="SSF52540">
    <property type="entry name" value="P-loop containing nucleoside triphosphate hydrolases"/>
    <property type="match status" value="1"/>
</dbReference>
<dbReference type="EMBL" id="KN846951">
    <property type="protein sequence ID" value="KIV87795.1"/>
    <property type="molecule type" value="Genomic_DNA"/>
</dbReference>
<name>A0A0D1WG94_9EURO</name>
<protein>
    <recommendedName>
        <fullName evidence="3">G domain-containing protein</fullName>
    </recommendedName>
</protein>
<feature type="coiled-coil region" evidence="1">
    <location>
        <begin position="264"/>
        <end position="291"/>
    </location>
</feature>
<feature type="region of interest" description="Disordered" evidence="2">
    <location>
        <begin position="366"/>
        <end position="391"/>
    </location>
</feature>
<reference evidence="4 5" key="1">
    <citation type="submission" date="2015-01" db="EMBL/GenBank/DDBJ databases">
        <title>The Genome Sequence of Exophiala sideris CBS121828.</title>
        <authorList>
            <consortium name="The Broad Institute Genomics Platform"/>
            <person name="Cuomo C."/>
            <person name="de Hoog S."/>
            <person name="Gorbushina A."/>
            <person name="Stielow B."/>
            <person name="Teixiera M."/>
            <person name="Abouelleil A."/>
            <person name="Chapman S.B."/>
            <person name="Priest M."/>
            <person name="Young S.K."/>
            <person name="Wortman J."/>
            <person name="Nusbaum C."/>
            <person name="Birren B."/>
        </authorList>
    </citation>
    <scope>NUCLEOTIDE SEQUENCE [LARGE SCALE GENOMIC DNA]</scope>
    <source>
        <strain evidence="4 5">CBS 121828</strain>
    </source>
</reference>
<dbReference type="OrthoDB" id="4121114at2759"/>
<feature type="compositionally biased region" description="Basic and acidic residues" evidence="2">
    <location>
        <begin position="20"/>
        <end position="33"/>
    </location>
</feature>
<dbReference type="InterPro" id="IPR027417">
    <property type="entry name" value="P-loop_NTPase"/>
</dbReference>
<evidence type="ECO:0000256" key="2">
    <source>
        <dbReference type="SAM" id="MobiDB-lite"/>
    </source>
</evidence>
<accession>A0A0D1WG94</accession>
<feature type="compositionally biased region" description="Basic and acidic residues" evidence="2">
    <location>
        <begin position="370"/>
        <end position="391"/>
    </location>
</feature>
<dbReference type="GO" id="GO:0005525">
    <property type="term" value="F:GTP binding"/>
    <property type="evidence" value="ECO:0007669"/>
    <property type="project" value="InterPro"/>
</dbReference>
<evidence type="ECO:0000259" key="3">
    <source>
        <dbReference type="Pfam" id="PF01926"/>
    </source>
</evidence>